<protein>
    <submittedName>
        <fullName evidence="1">Uncharacterized protein</fullName>
    </submittedName>
</protein>
<name>A0A0A9BHW9_ARUDO</name>
<sequence>MIQSGLRLTSSLISTQQGLFFFVLKVNVTTTHRLS</sequence>
<proteinExistence type="predicted"/>
<reference evidence="1" key="1">
    <citation type="submission" date="2014-09" db="EMBL/GenBank/DDBJ databases">
        <authorList>
            <person name="Magalhaes I.L.F."/>
            <person name="Oliveira U."/>
            <person name="Santos F.R."/>
            <person name="Vidigal T.H.D.A."/>
            <person name="Brescovit A.D."/>
            <person name="Santos A.J."/>
        </authorList>
    </citation>
    <scope>NUCLEOTIDE SEQUENCE</scope>
    <source>
        <tissue evidence="1">Shoot tissue taken approximately 20 cm above the soil surface</tissue>
    </source>
</reference>
<accession>A0A0A9BHW9</accession>
<evidence type="ECO:0000313" key="1">
    <source>
        <dbReference type="EMBL" id="JAD58892.1"/>
    </source>
</evidence>
<dbReference type="EMBL" id="GBRH01239003">
    <property type="protein sequence ID" value="JAD58892.1"/>
    <property type="molecule type" value="Transcribed_RNA"/>
</dbReference>
<organism evidence="1">
    <name type="scientific">Arundo donax</name>
    <name type="common">Giant reed</name>
    <name type="synonym">Donax arundinaceus</name>
    <dbReference type="NCBI Taxonomy" id="35708"/>
    <lineage>
        <taxon>Eukaryota</taxon>
        <taxon>Viridiplantae</taxon>
        <taxon>Streptophyta</taxon>
        <taxon>Embryophyta</taxon>
        <taxon>Tracheophyta</taxon>
        <taxon>Spermatophyta</taxon>
        <taxon>Magnoliopsida</taxon>
        <taxon>Liliopsida</taxon>
        <taxon>Poales</taxon>
        <taxon>Poaceae</taxon>
        <taxon>PACMAD clade</taxon>
        <taxon>Arundinoideae</taxon>
        <taxon>Arundineae</taxon>
        <taxon>Arundo</taxon>
    </lineage>
</organism>
<reference evidence="1" key="2">
    <citation type="journal article" date="2015" name="Data Brief">
        <title>Shoot transcriptome of the giant reed, Arundo donax.</title>
        <authorList>
            <person name="Barrero R.A."/>
            <person name="Guerrero F.D."/>
            <person name="Moolhuijzen P."/>
            <person name="Goolsby J.A."/>
            <person name="Tidwell J."/>
            <person name="Bellgard S.E."/>
            <person name="Bellgard M.I."/>
        </authorList>
    </citation>
    <scope>NUCLEOTIDE SEQUENCE</scope>
    <source>
        <tissue evidence="1">Shoot tissue taken approximately 20 cm above the soil surface</tissue>
    </source>
</reference>
<dbReference type="AlphaFoldDB" id="A0A0A9BHW9"/>